<dbReference type="PANTHER" id="PTHR43394:SF1">
    <property type="entry name" value="ATP-BINDING CASSETTE SUB-FAMILY B MEMBER 10, MITOCHONDRIAL"/>
    <property type="match status" value="1"/>
</dbReference>
<dbReference type="InterPro" id="IPR036640">
    <property type="entry name" value="ABC1_TM_sf"/>
</dbReference>
<dbReference type="InterPro" id="IPR003593">
    <property type="entry name" value="AAA+_ATPase"/>
</dbReference>
<evidence type="ECO:0000256" key="4">
    <source>
        <dbReference type="ARBA" id="ARBA00022692"/>
    </source>
</evidence>
<dbReference type="EMBL" id="FONL01000008">
    <property type="protein sequence ID" value="SFE52143.1"/>
    <property type="molecule type" value="Genomic_DNA"/>
</dbReference>
<keyword evidence="7 10" id="KW-1133">Transmembrane helix</keyword>
<dbReference type="AlphaFoldDB" id="A0A1I2BA15"/>
<accession>A0A1I2BA15</accession>
<feature type="transmembrane region" description="Helical" evidence="10">
    <location>
        <begin position="62"/>
        <end position="83"/>
    </location>
</feature>
<feature type="transmembrane region" description="Helical" evidence="10">
    <location>
        <begin position="7"/>
        <end position="25"/>
    </location>
</feature>
<feature type="transmembrane region" description="Helical" evidence="10">
    <location>
        <begin position="133"/>
        <end position="152"/>
    </location>
</feature>
<dbReference type="PROSITE" id="PS50893">
    <property type="entry name" value="ABC_TRANSPORTER_2"/>
    <property type="match status" value="1"/>
</dbReference>
<dbReference type="InterPro" id="IPR011527">
    <property type="entry name" value="ABC1_TM_dom"/>
</dbReference>
<name>A0A1I2BA15_9FIRM</name>
<comment type="subcellular location">
    <subcellularLocation>
        <location evidence="1">Cell membrane</location>
        <topology evidence="1">Multi-pass membrane protein</topology>
    </subcellularLocation>
</comment>
<dbReference type="Pfam" id="PF00664">
    <property type="entry name" value="ABC_membrane"/>
    <property type="match status" value="1"/>
</dbReference>
<feature type="transmembrane region" description="Helical" evidence="10">
    <location>
        <begin position="235"/>
        <end position="262"/>
    </location>
</feature>
<protein>
    <submittedName>
        <fullName evidence="13">ATP-binding cassette, subfamily B</fullName>
    </submittedName>
</protein>
<evidence type="ECO:0000256" key="2">
    <source>
        <dbReference type="ARBA" id="ARBA00022448"/>
    </source>
</evidence>
<dbReference type="SUPFAM" id="SSF52540">
    <property type="entry name" value="P-loop containing nucleoside triphosphate hydrolases"/>
    <property type="match status" value="1"/>
</dbReference>
<dbReference type="Gene3D" id="3.40.50.300">
    <property type="entry name" value="P-loop containing nucleotide triphosphate hydrolases"/>
    <property type="match status" value="1"/>
</dbReference>
<dbReference type="InterPro" id="IPR003439">
    <property type="entry name" value="ABC_transporter-like_ATP-bd"/>
</dbReference>
<feature type="domain" description="ABC transmembrane type-1" evidence="12">
    <location>
        <begin position="13"/>
        <end position="301"/>
    </location>
</feature>
<dbReference type="Gene3D" id="1.20.1560.10">
    <property type="entry name" value="ABC transporter type 1, transmembrane domain"/>
    <property type="match status" value="1"/>
</dbReference>
<dbReference type="InterPro" id="IPR027417">
    <property type="entry name" value="P-loop_NTPase"/>
</dbReference>
<dbReference type="PROSITE" id="PS50929">
    <property type="entry name" value="ABC_TM1F"/>
    <property type="match status" value="1"/>
</dbReference>
<feature type="region of interest" description="Disordered" evidence="9">
    <location>
        <begin position="591"/>
        <end position="616"/>
    </location>
</feature>
<evidence type="ECO:0000313" key="14">
    <source>
        <dbReference type="Proteomes" id="UP000198896"/>
    </source>
</evidence>
<dbReference type="InterPro" id="IPR017871">
    <property type="entry name" value="ABC_transporter-like_CS"/>
</dbReference>
<dbReference type="Proteomes" id="UP000198896">
    <property type="component" value="Unassembled WGS sequence"/>
</dbReference>
<keyword evidence="6 13" id="KW-0067">ATP-binding</keyword>
<keyword evidence="8 10" id="KW-0472">Membrane</keyword>
<dbReference type="OrthoDB" id="9770415at2"/>
<dbReference type="InterPro" id="IPR039421">
    <property type="entry name" value="Type_1_exporter"/>
</dbReference>
<organism evidence="13 14">
    <name type="scientific">Succiniclasticum ruminis DSM 9236</name>
    <dbReference type="NCBI Taxonomy" id="1123323"/>
    <lineage>
        <taxon>Bacteria</taxon>
        <taxon>Bacillati</taxon>
        <taxon>Bacillota</taxon>
        <taxon>Negativicutes</taxon>
        <taxon>Acidaminococcales</taxon>
        <taxon>Acidaminococcaceae</taxon>
        <taxon>Succiniclasticum</taxon>
    </lineage>
</organism>
<evidence type="ECO:0000256" key="10">
    <source>
        <dbReference type="SAM" id="Phobius"/>
    </source>
</evidence>
<feature type="transmembrane region" description="Helical" evidence="10">
    <location>
        <begin position="274"/>
        <end position="296"/>
    </location>
</feature>
<feature type="transmembrane region" description="Helical" evidence="10">
    <location>
        <begin position="158"/>
        <end position="177"/>
    </location>
</feature>
<dbReference type="STRING" id="1123323.SAMN05216245_10841"/>
<evidence type="ECO:0000256" key="1">
    <source>
        <dbReference type="ARBA" id="ARBA00004651"/>
    </source>
</evidence>
<evidence type="ECO:0000256" key="8">
    <source>
        <dbReference type="ARBA" id="ARBA00023136"/>
    </source>
</evidence>
<evidence type="ECO:0000256" key="3">
    <source>
        <dbReference type="ARBA" id="ARBA00022475"/>
    </source>
</evidence>
<dbReference type="PANTHER" id="PTHR43394">
    <property type="entry name" value="ATP-DEPENDENT PERMEASE MDL1, MITOCHONDRIAL"/>
    <property type="match status" value="1"/>
</dbReference>
<dbReference type="SUPFAM" id="SSF90123">
    <property type="entry name" value="ABC transporter transmembrane region"/>
    <property type="match status" value="1"/>
</dbReference>
<feature type="compositionally biased region" description="Polar residues" evidence="9">
    <location>
        <begin position="591"/>
        <end position="608"/>
    </location>
</feature>
<dbReference type="GO" id="GO:0005886">
    <property type="term" value="C:plasma membrane"/>
    <property type="evidence" value="ECO:0007669"/>
    <property type="project" value="UniProtKB-SubCell"/>
</dbReference>
<dbReference type="GO" id="GO:0005524">
    <property type="term" value="F:ATP binding"/>
    <property type="evidence" value="ECO:0007669"/>
    <property type="project" value="UniProtKB-KW"/>
</dbReference>
<keyword evidence="5" id="KW-0547">Nucleotide-binding</keyword>
<dbReference type="SMART" id="SM00382">
    <property type="entry name" value="AAA"/>
    <property type="match status" value="1"/>
</dbReference>
<dbReference type="Pfam" id="PF00005">
    <property type="entry name" value="ABC_tran"/>
    <property type="match status" value="1"/>
</dbReference>
<evidence type="ECO:0000256" key="9">
    <source>
        <dbReference type="SAM" id="MobiDB-lite"/>
    </source>
</evidence>
<feature type="domain" description="ABC transporter" evidence="11">
    <location>
        <begin position="334"/>
        <end position="569"/>
    </location>
</feature>
<sequence length="616" mass="68053">MWQYIKRYAHFAIIAALFMGGEVLMDLIQPGLMRRIVDDGVLGLNNNGVGNMELVWHLGVRMIGMVLIGCCFGSLNNVFVNMVSQNMGNDLRKDTFRKIMTFSFPQIESFGAGSLITRITNDVTQVERLIAQFVRGMVRTVLMTIGSLYFMYTLSPDFAFIVLCALPFIIGTMAFCLRKVNPLFALQQEKLDGVNDVLQEDISAIRIIKACVRETYEKLRFGKANGDLIKTQLKVLLTLAFMGPVVNMLMNLTIAAILWYGARDVLEGTASPGSIMAAITYTTQLLMGIMMLMMLFQNISRGFISWKRLASVLHLKPEIQDGEYADSTAGNGLIEFRDVSFAYPGSNKNVLEHINLTIKPGETVAIMGSTGSGKTTLINLIPRFYDVTEGSVCIDGMDVRDYKVSALRNKVAVALQKSELFSTSIKENIAWGNPDAADEKIENAARIAQAHEFIAPLEQGYDTVVAERGMSLSGGQKQRVALARAVLKESPIMIFDDATSALDLKTEASFYNDLAKTSPHSTKIIVAQRIASVRRANRILILENGTVIAEGTHKDLLKNCAIYQDIYQSQVGDIAPDENKSENELLTQITRNNAAQEKENTVTQSSRTGEGVSTHE</sequence>
<dbReference type="CDD" id="cd18548">
    <property type="entry name" value="ABC_6TM_Tm287_like"/>
    <property type="match status" value="1"/>
</dbReference>
<dbReference type="PROSITE" id="PS00211">
    <property type="entry name" value="ABC_TRANSPORTER_1"/>
    <property type="match status" value="1"/>
</dbReference>
<evidence type="ECO:0000256" key="5">
    <source>
        <dbReference type="ARBA" id="ARBA00022741"/>
    </source>
</evidence>
<evidence type="ECO:0000259" key="11">
    <source>
        <dbReference type="PROSITE" id="PS50893"/>
    </source>
</evidence>
<dbReference type="FunFam" id="3.40.50.300:FF:000221">
    <property type="entry name" value="Multidrug ABC transporter ATP-binding protein"/>
    <property type="match status" value="1"/>
</dbReference>
<dbReference type="GO" id="GO:0016887">
    <property type="term" value="F:ATP hydrolysis activity"/>
    <property type="evidence" value="ECO:0007669"/>
    <property type="project" value="InterPro"/>
</dbReference>
<keyword evidence="2" id="KW-0813">Transport</keyword>
<keyword evidence="3" id="KW-1003">Cell membrane</keyword>
<dbReference type="GO" id="GO:0015421">
    <property type="term" value="F:ABC-type oligopeptide transporter activity"/>
    <property type="evidence" value="ECO:0007669"/>
    <property type="project" value="TreeGrafter"/>
</dbReference>
<proteinExistence type="predicted"/>
<reference evidence="13 14" key="1">
    <citation type="submission" date="2016-10" db="EMBL/GenBank/DDBJ databases">
        <authorList>
            <person name="de Groot N.N."/>
        </authorList>
    </citation>
    <scope>NUCLEOTIDE SEQUENCE [LARGE SCALE GENOMIC DNA]</scope>
    <source>
        <strain evidence="13 14">DSM 9236</strain>
    </source>
</reference>
<evidence type="ECO:0000256" key="6">
    <source>
        <dbReference type="ARBA" id="ARBA00022840"/>
    </source>
</evidence>
<keyword evidence="14" id="KW-1185">Reference proteome</keyword>
<evidence type="ECO:0000313" key="13">
    <source>
        <dbReference type="EMBL" id="SFE52143.1"/>
    </source>
</evidence>
<evidence type="ECO:0000259" key="12">
    <source>
        <dbReference type="PROSITE" id="PS50929"/>
    </source>
</evidence>
<gene>
    <name evidence="13" type="ORF">SAMN05216245_10841</name>
</gene>
<evidence type="ECO:0000256" key="7">
    <source>
        <dbReference type="ARBA" id="ARBA00022989"/>
    </source>
</evidence>
<dbReference type="RefSeq" id="WP_093913516.1">
    <property type="nucleotide sequence ID" value="NZ_FONL01000008.1"/>
</dbReference>
<keyword evidence="4 10" id="KW-0812">Transmembrane</keyword>